<evidence type="ECO:0008006" key="3">
    <source>
        <dbReference type="Google" id="ProtNLM"/>
    </source>
</evidence>
<dbReference type="AlphaFoldDB" id="A0A4Q1VA83"/>
<name>A0A4Q1VA83_9BRAD</name>
<dbReference type="Pfam" id="PF02635">
    <property type="entry name" value="DsrE"/>
    <property type="match status" value="1"/>
</dbReference>
<reference evidence="1 2" key="1">
    <citation type="submission" date="2017-03" db="EMBL/GenBank/DDBJ databases">
        <authorList>
            <person name="Safronova V.I."/>
            <person name="Sazanova A.L."/>
            <person name="Chirak E.R."/>
        </authorList>
    </citation>
    <scope>NUCLEOTIDE SEQUENCE [LARGE SCALE GENOMIC DNA]</scope>
    <source>
        <strain evidence="1 2">Opo-243</strain>
    </source>
</reference>
<dbReference type="SUPFAM" id="SSF75169">
    <property type="entry name" value="DsrEFH-like"/>
    <property type="match status" value="1"/>
</dbReference>
<protein>
    <recommendedName>
        <fullName evidence="3">DsrE family protein</fullName>
    </recommendedName>
</protein>
<dbReference type="Proteomes" id="UP000290819">
    <property type="component" value="Unassembled WGS sequence"/>
</dbReference>
<evidence type="ECO:0000313" key="1">
    <source>
        <dbReference type="EMBL" id="RXT48905.1"/>
    </source>
</evidence>
<sequence>MIPVKFPDKGWSRRGLLAGTAILTAGGPAAAKEDRLADGVVILIDSNEPYVMGHAISYSANLARHFADKGARLLIEVVANGKGIDVFRADKTPLVEPLATLRQSLPNLTYSMCASSKAIAETKEQVSIPLIAGASLVPFGIGRVVDLQLKGFAYIHA</sequence>
<evidence type="ECO:0000313" key="2">
    <source>
        <dbReference type="Proteomes" id="UP000290819"/>
    </source>
</evidence>
<dbReference type="RefSeq" id="WP_164987979.1">
    <property type="nucleotide sequence ID" value="NZ_MZXW01000016.1"/>
</dbReference>
<keyword evidence="2" id="KW-1185">Reference proteome</keyword>
<accession>A0A4Q1VA83</accession>
<gene>
    <name evidence="1" type="ORF">B5V03_13525</name>
</gene>
<dbReference type="EMBL" id="MZXW01000016">
    <property type="protein sequence ID" value="RXT48905.1"/>
    <property type="molecule type" value="Genomic_DNA"/>
</dbReference>
<dbReference type="InterPro" id="IPR003787">
    <property type="entry name" value="Sulphur_relay_DsrE/F-like"/>
</dbReference>
<dbReference type="PANTHER" id="PTHR37691">
    <property type="entry name" value="BLR3518 PROTEIN"/>
    <property type="match status" value="1"/>
</dbReference>
<dbReference type="Gene3D" id="3.40.1260.10">
    <property type="entry name" value="DsrEFH-like"/>
    <property type="match status" value="1"/>
</dbReference>
<dbReference type="InterPro" id="IPR027396">
    <property type="entry name" value="DsrEFH-like"/>
</dbReference>
<proteinExistence type="predicted"/>
<organism evidence="1 2">
    <name type="scientific">Bradyrhizobium betae</name>
    <dbReference type="NCBI Taxonomy" id="244734"/>
    <lineage>
        <taxon>Bacteria</taxon>
        <taxon>Pseudomonadati</taxon>
        <taxon>Pseudomonadota</taxon>
        <taxon>Alphaproteobacteria</taxon>
        <taxon>Hyphomicrobiales</taxon>
        <taxon>Nitrobacteraceae</taxon>
        <taxon>Bradyrhizobium</taxon>
    </lineage>
</organism>
<dbReference type="PANTHER" id="PTHR37691:SF1">
    <property type="entry name" value="BLR3518 PROTEIN"/>
    <property type="match status" value="1"/>
</dbReference>
<comment type="caution">
    <text evidence="1">The sequence shown here is derived from an EMBL/GenBank/DDBJ whole genome shotgun (WGS) entry which is preliminary data.</text>
</comment>